<dbReference type="EMBL" id="DAKRPA010000149">
    <property type="protein sequence ID" value="DAZ97021.1"/>
    <property type="molecule type" value="Genomic_DNA"/>
</dbReference>
<comment type="caution">
    <text evidence="1">The sequence shown here is derived from an EMBL/GenBank/DDBJ whole genome shotgun (WGS) entry which is preliminary data.</text>
</comment>
<dbReference type="AlphaFoldDB" id="A0AAV2YS27"/>
<evidence type="ECO:0008006" key="3">
    <source>
        <dbReference type="Google" id="ProtNLM"/>
    </source>
</evidence>
<sequence>MGSSCVVYDRNEYVHRFVPWVYMFTRTESKDAYVQLFEAPAARDLVLRWASLDHSRPIRNALTAVWPDVTIMACWSHISRNVRDKKHLLMEKQLFDDLIYPPITADRRTTLSEMLLEHLGKASERSDSPGGFYANSEWCNWFVNCSGLGGLTPNQNPIESYHNSIKKTAVISLHVTTSWVLNVTLDAIVQHAVFAIHDLVSFHPGQLHNILC</sequence>
<proteinExistence type="predicted"/>
<reference evidence="1" key="1">
    <citation type="submission" date="2022-11" db="EMBL/GenBank/DDBJ databases">
        <authorList>
            <person name="Morgan W.R."/>
            <person name="Tartar A."/>
        </authorList>
    </citation>
    <scope>NUCLEOTIDE SEQUENCE</scope>
    <source>
        <strain evidence="1">ARSEF 373</strain>
    </source>
</reference>
<protein>
    <recommendedName>
        <fullName evidence="3">MULE transposase domain-containing protein</fullName>
    </recommendedName>
</protein>
<reference evidence="1" key="2">
    <citation type="journal article" date="2023" name="Microbiol Resour">
        <title>Decontamination and Annotation of the Draft Genome Sequence of the Oomycete Lagenidium giganteum ARSEF 373.</title>
        <authorList>
            <person name="Morgan W.R."/>
            <person name="Tartar A."/>
        </authorList>
    </citation>
    <scope>NUCLEOTIDE SEQUENCE</scope>
    <source>
        <strain evidence="1">ARSEF 373</strain>
    </source>
</reference>
<dbReference type="Proteomes" id="UP001146120">
    <property type="component" value="Unassembled WGS sequence"/>
</dbReference>
<evidence type="ECO:0000313" key="1">
    <source>
        <dbReference type="EMBL" id="DAZ97021.1"/>
    </source>
</evidence>
<organism evidence="1 2">
    <name type="scientific">Lagenidium giganteum</name>
    <dbReference type="NCBI Taxonomy" id="4803"/>
    <lineage>
        <taxon>Eukaryota</taxon>
        <taxon>Sar</taxon>
        <taxon>Stramenopiles</taxon>
        <taxon>Oomycota</taxon>
        <taxon>Peronosporomycetes</taxon>
        <taxon>Pythiales</taxon>
        <taxon>Pythiaceae</taxon>
    </lineage>
</organism>
<keyword evidence="2" id="KW-1185">Reference proteome</keyword>
<name>A0AAV2YS27_9STRA</name>
<evidence type="ECO:0000313" key="2">
    <source>
        <dbReference type="Proteomes" id="UP001146120"/>
    </source>
</evidence>
<gene>
    <name evidence="1" type="ORF">N0F65_011936</name>
</gene>
<accession>A0AAV2YS27</accession>